<proteinExistence type="predicted"/>
<feature type="region of interest" description="Disordered" evidence="5">
    <location>
        <begin position="17"/>
        <end position="37"/>
    </location>
</feature>
<evidence type="ECO:0000256" key="1">
    <source>
        <dbReference type="ARBA" id="ARBA00004141"/>
    </source>
</evidence>
<dbReference type="InterPro" id="IPR011547">
    <property type="entry name" value="SLC26A/SulP_dom"/>
</dbReference>
<evidence type="ECO:0000259" key="7">
    <source>
        <dbReference type="Pfam" id="PF00916"/>
    </source>
</evidence>
<keyword evidence="2 6" id="KW-0812">Transmembrane</keyword>
<dbReference type="EMBL" id="GG663741">
    <property type="protein sequence ID" value="EEH55675.1"/>
    <property type="molecule type" value="Genomic_DNA"/>
</dbReference>
<evidence type="ECO:0000256" key="5">
    <source>
        <dbReference type="SAM" id="MobiDB-lite"/>
    </source>
</evidence>
<dbReference type="RefSeq" id="XP_003059723.1">
    <property type="nucleotide sequence ID" value="XM_003059677.1"/>
</dbReference>
<evidence type="ECO:0000256" key="4">
    <source>
        <dbReference type="ARBA" id="ARBA00023136"/>
    </source>
</evidence>
<reference evidence="8 9" key="1">
    <citation type="journal article" date="2009" name="Science">
        <title>Green evolution and dynamic adaptations revealed by genomes of the marine picoeukaryotes Micromonas.</title>
        <authorList>
            <person name="Worden A.Z."/>
            <person name="Lee J.H."/>
            <person name="Mock T."/>
            <person name="Rouze P."/>
            <person name="Simmons M.P."/>
            <person name="Aerts A.L."/>
            <person name="Allen A.E."/>
            <person name="Cuvelier M.L."/>
            <person name="Derelle E."/>
            <person name="Everett M.V."/>
            <person name="Foulon E."/>
            <person name="Grimwood J."/>
            <person name="Gundlach H."/>
            <person name="Henrissat B."/>
            <person name="Napoli C."/>
            <person name="McDonald S.M."/>
            <person name="Parker M.S."/>
            <person name="Rombauts S."/>
            <person name="Salamov A."/>
            <person name="Von Dassow P."/>
            <person name="Badger J.H."/>
            <person name="Coutinho P.M."/>
            <person name="Demir E."/>
            <person name="Dubchak I."/>
            <person name="Gentemann C."/>
            <person name="Eikrem W."/>
            <person name="Gready J.E."/>
            <person name="John U."/>
            <person name="Lanier W."/>
            <person name="Lindquist E.A."/>
            <person name="Lucas S."/>
            <person name="Mayer K.F."/>
            <person name="Moreau H."/>
            <person name="Not F."/>
            <person name="Otillar R."/>
            <person name="Panaud O."/>
            <person name="Pangilinan J."/>
            <person name="Paulsen I."/>
            <person name="Piegu B."/>
            <person name="Poliakov A."/>
            <person name="Robbens S."/>
            <person name="Schmutz J."/>
            <person name="Toulza E."/>
            <person name="Wyss T."/>
            <person name="Zelensky A."/>
            <person name="Zhou K."/>
            <person name="Armbrust E.V."/>
            <person name="Bhattacharya D."/>
            <person name="Goodenough U.W."/>
            <person name="Van de Peer Y."/>
            <person name="Grigoriev I.V."/>
        </authorList>
    </citation>
    <scope>NUCLEOTIDE SEQUENCE [LARGE SCALE GENOMIC DNA]</scope>
    <source>
        <strain evidence="8 9">CCMP1545</strain>
    </source>
</reference>
<organism evidence="9">
    <name type="scientific">Micromonas pusilla (strain CCMP1545)</name>
    <name type="common">Picoplanktonic green alga</name>
    <dbReference type="NCBI Taxonomy" id="564608"/>
    <lineage>
        <taxon>Eukaryota</taxon>
        <taxon>Viridiplantae</taxon>
        <taxon>Chlorophyta</taxon>
        <taxon>Mamiellophyceae</taxon>
        <taxon>Mamiellales</taxon>
        <taxon>Mamiellaceae</taxon>
        <taxon>Micromonas</taxon>
    </lineage>
</organism>
<gene>
    <name evidence="8" type="ORF">MICPUCDRAFT_47668</name>
</gene>
<feature type="transmembrane region" description="Helical" evidence="6">
    <location>
        <begin position="432"/>
        <end position="449"/>
    </location>
</feature>
<dbReference type="Pfam" id="PF00916">
    <property type="entry name" value="Sulfate_transp"/>
    <property type="match status" value="1"/>
</dbReference>
<feature type="domain" description="SLC26A/SulP transporter" evidence="7">
    <location>
        <begin position="125"/>
        <end position="477"/>
    </location>
</feature>
<dbReference type="GeneID" id="9685452"/>
<feature type="transmembrane region" description="Helical" evidence="6">
    <location>
        <begin position="455"/>
        <end position="473"/>
    </location>
</feature>
<keyword evidence="9" id="KW-1185">Reference proteome</keyword>
<dbReference type="Proteomes" id="UP000001876">
    <property type="component" value="Unassembled WGS sequence"/>
</dbReference>
<feature type="transmembrane region" description="Helical" evidence="6">
    <location>
        <begin position="312"/>
        <end position="339"/>
    </location>
</feature>
<keyword evidence="3 6" id="KW-1133">Transmembrane helix</keyword>
<dbReference type="eggNOG" id="KOG0236">
    <property type="taxonomic scope" value="Eukaryota"/>
</dbReference>
<feature type="transmembrane region" description="Helical" evidence="6">
    <location>
        <begin position="274"/>
        <end position="300"/>
    </location>
</feature>
<dbReference type="OrthoDB" id="540766at2759"/>
<feature type="transmembrane region" description="Helical" evidence="6">
    <location>
        <begin position="203"/>
        <end position="221"/>
    </location>
</feature>
<feature type="transmembrane region" description="Helical" evidence="6">
    <location>
        <begin position="351"/>
        <end position="372"/>
    </location>
</feature>
<accession>C1MX07</accession>
<dbReference type="STRING" id="564608.C1MX07"/>
<evidence type="ECO:0000313" key="8">
    <source>
        <dbReference type="EMBL" id="EEH55675.1"/>
    </source>
</evidence>
<comment type="subcellular location">
    <subcellularLocation>
        <location evidence="1">Membrane</location>
        <topology evidence="1">Multi-pass membrane protein</topology>
    </subcellularLocation>
</comment>
<evidence type="ECO:0000256" key="2">
    <source>
        <dbReference type="ARBA" id="ARBA00022692"/>
    </source>
</evidence>
<dbReference type="OMA" id="VKCAVMA"/>
<evidence type="ECO:0000256" key="6">
    <source>
        <dbReference type="SAM" id="Phobius"/>
    </source>
</evidence>
<feature type="transmembrane region" description="Helical" evidence="6">
    <location>
        <begin position="233"/>
        <end position="254"/>
    </location>
</feature>
<dbReference type="AlphaFoldDB" id="C1MX07"/>
<evidence type="ECO:0000256" key="3">
    <source>
        <dbReference type="ARBA" id="ARBA00022989"/>
    </source>
</evidence>
<dbReference type="GO" id="GO:0055085">
    <property type="term" value="P:transmembrane transport"/>
    <property type="evidence" value="ECO:0007669"/>
    <property type="project" value="InterPro"/>
</dbReference>
<evidence type="ECO:0000313" key="9">
    <source>
        <dbReference type="Proteomes" id="UP000001876"/>
    </source>
</evidence>
<protein>
    <submittedName>
        <fullName evidence="8">Sulfate permease family</fullName>
    </submittedName>
</protein>
<sequence>MAPVSIAQSRALIAGRRVRDERRARSNARVGAATSRRTKNISSTTIAAVWPPRDGALLRATAGVAVATPAAARALRGSTIGQTATRNSRTTRRIVPTAVAAASGGDDASADPKETKRISKTDISRDILAGISTACVAMPQSCAYAFLAGTGVKCAVMAAAACSIPCAILGSSRYIQVGCLSLGALLTRGALLNNGLIGATEVYVMGASCLAFYAGCTRIALGLAKMGNVITSLPVSILQGFVSAATWMVFFSQVPAMVGATAQGPMAGNFLTAALWLAAHPLSWDFGSAGMAALTFFIMLNGGKVHKLFPSALVCCIVGCVLATMGVNVGTCVGAIHVNLSTLWPPAALEIPRALATSLLVPGIAMGVITYLEGAAVCRMWADKDGEEWDSDKELIAQGVGNIASAAAGGMNVAGVISRSSFGIIAGAKTRLSHFVTGVCLVLFVITGGGEHLDVLPKAVLGALVGSGVLPLLGPTEKMKPLLGKESFLGQPYEVKRDCVICWATALFTFTAKPTLDIGLYRGCFCALLFFCWEKCNANFERAKAEEEAKNSGGGAAAA</sequence>
<dbReference type="PANTHER" id="PTHR11814">
    <property type="entry name" value="SULFATE TRANSPORTER"/>
    <property type="match status" value="1"/>
</dbReference>
<dbReference type="InterPro" id="IPR001902">
    <property type="entry name" value="SLC26A/SulP_fam"/>
</dbReference>
<dbReference type="KEGG" id="mpp:MICPUCDRAFT_47668"/>
<name>C1MX07_MICPC</name>
<keyword evidence="4 6" id="KW-0472">Membrane</keyword>
<dbReference type="GO" id="GO:0016020">
    <property type="term" value="C:membrane"/>
    <property type="evidence" value="ECO:0007669"/>
    <property type="project" value="UniProtKB-SubCell"/>
</dbReference>